<evidence type="ECO:0000256" key="4">
    <source>
        <dbReference type="ARBA" id="ARBA00022475"/>
    </source>
</evidence>
<dbReference type="PANTHER" id="PTHR30151:SF0">
    <property type="entry name" value="ABC TRANSPORTER PERMEASE PROTEIN MJ0413-RELATED"/>
    <property type="match status" value="1"/>
</dbReference>
<name>A0A1T4RHZ2_9HYPH</name>
<keyword evidence="5 9" id="KW-0812">Transmembrane</keyword>
<evidence type="ECO:0000313" key="12">
    <source>
        <dbReference type="Proteomes" id="UP000190092"/>
    </source>
</evidence>
<dbReference type="Pfam" id="PF00528">
    <property type="entry name" value="BPD_transp_1"/>
    <property type="match status" value="1"/>
</dbReference>
<evidence type="ECO:0000256" key="2">
    <source>
        <dbReference type="ARBA" id="ARBA00009306"/>
    </source>
</evidence>
<evidence type="ECO:0000259" key="10">
    <source>
        <dbReference type="PROSITE" id="PS50928"/>
    </source>
</evidence>
<gene>
    <name evidence="11" type="ORF">SAMN02745126_03819</name>
</gene>
<feature type="transmembrane region" description="Helical" evidence="9">
    <location>
        <begin position="120"/>
        <end position="143"/>
    </location>
</feature>
<proteinExistence type="inferred from homology"/>
<dbReference type="PANTHER" id="PTHR30151">
    <property type="entry name" value="ALKANE SULFONATE ABC TRANSPORTER-RELATED, MEMBRANE SUBUNIT"/>
    <property type="match status" value="1"/>
</dbReference>
<evidence type="ECO:0000256" key="9">
    <source>
        <dbReference type="RuleBase" id="RU363032"/>
    </source>
</evidence>
<keyword evidence="7 9" id="KW-0472">Membrane</keyword>
<dbReference type="RefSeq" id="WP_085935507.1">
    <property type="nucleotide sequence ID" value="NZ_FUWJ01000005.1"/>
</dbReference>
<dbReference type="SUPFAM" id="SSF161098">
    <property type="entry name" value="MetI-like"/>
    <property type="match status" value="1"/>
</dbReference>
<keyword evidence="6 9" id="KW-1133">Transmembrane helix</keyword>
<dbReference type="PROSITE" id="PS50928">
    <property type="entry name" value="ABC_TM1"/>
    <property type="match status" value="1"/>
</dbReference>
<dbReference type="EMBL" id="FUWJ01000005">
    <property type="protein sequence ID" value="SKA15620.1"/>
    <property type="molecule type" value="Genomic_DNA"/>
</dbReference>
<dbReference type="Gene3D" id="1.10.3720.10">
    <property type="entry name" value="MetI-like"/>
    <property type="match status" value="1"/>
</dbReference>
<feature type="domain" description="ABC transmembrane type-1" evidence="10">
    <location>
        <begin position="54"/>
        <end position="234"/>
    </location>
</feature>
<comment type="function">
    <text evidence="8">Probably part of an ABC transporter complex. Probably responsible for the translocation of the substrate across the membrane.</text>
</comment>
<keyword evidence="4" id="KW-1003">Cell membrane</keyword>
<evidence type="ECO:0000256" key="5">
    <source>
        <dbReference type="ARBA" id="ARBA00022692"/>
    </source>
</evidence>
<dbReference type="GO" id="GO:0042918">
    <property type="term" value="P:alkanesulfonate transmembrane transport"/>
    <property type="evidence" value="ECO:0007669"/>
    <property type="project" value="UniProtKB-ARBA"/>
</dbReference>
<feature type="transmembrane region" description="Helical" evidence="9">
    <location>
        <begin position="61"/>
        <end position="82"/>
    </location>
</feature>
<keyword evidence="12" id="KW-1185">Reference proteome</keyword>
<dbReference type="Proteomes" id="UP000190092">
    <property type="component" value="Unassembled WGS sequence"/>
</dbReference>
<dbReference type="AlphaFoldDB" id="A0A1T4RHZ2"/>
<evidence type="ECO:0000256" key="3">
    <source>
        <dbReference type="ARBA" id="ARBA00022448"/>
    </source>
</evidence>
<dbReference type="FunFam" id="1.10.3720.10:FF:000003">
    <property type="entry name" value="Aliphatic sulfonate ABC transporter permease"/>
    <property type="match status" value="1"/>
</dbReference>
<dbReference type="InterPro" id="IPR000515">
    <property type="entry name" value="MetI-like"/>
</dbReference>
<protein>
    <submittedName>
        <fullName evidence="11">NitT/TauT family transport system permease protein</fullName>
    </submittedName>
</protein>
<sequence>MQLRRALGLMPLALLLIAWEVAVQLKVYPPVLLPSPEKVALVFVNDTATVLDHALSSVGRVLVGIGLSFLVAVPLGLMIGRYRLLDMLTDWSIQIFRSVPPISLIPLAILFLGIGDKPAIALIFLSGLWPLLINTIFGVRGIERTLIKVARAARAGEFLVMKDIILPASLPAIFTGLRLAVGAGWLTVVTAEMIAVKSGLGYMILNAQLTFRSDLIFAGIIVIGAIGLLADQLVRLARSRACRWQEGLTATNE</sequence>
<evidence type="ECO:0000256" key="6">
    <source>
        <dbReference type="ARBA" id="ARBA00022989"/>
    </source>
</evidence>
<feature type="transmembrane region" description="Helical" evidence="9">
    <location>
        <begin position="94"/>
        <end position="114"/>
    </location>
</feature>
<dbReference type="InterPro" id="IPR035906">
    <property type="entry name" value="MetI-like_sf"/>
</dbReference>
<comment type="similarity">
    <text evidence="2 9">Belongs to the binding-protein-dependent transport system permease family.</text>
</comment>
<evidence type="ECO:0000256" key="8">
    <source>
        <dbReference type="ARBA" id="ARBA00056719"/>
    </source>
</evidence>
<organism evidence="11 12">
    <name type="scientific">Enhydrobacter aerosaccus</name>
    <dbReference type="NCBI Taxonomy" id="225324"/>
    <lineage>
        <taxon>Bacteria</taxon>
        <taxon>Pseudomonadati</taxon>
        <taxon>Pseudomonadota</taxon>
        <taxon>Alphaproteobacteria</taxon>
        <taxon>Hyphomicrobiales</taxon>
        <taxon>Enhydrobacter</taxon>
    </lineage>
</organism>
<keyword evidence="3 9" id="KW-0813">Transport</keyword>
<dbReference type="OrthoDB" id="8138334at2"/>
<dbReference type="STRING" id="225324.SAMN02745126_03819"/>
<reference evidence="12" key="1">
    <citation type="submission" date="2017-02" db="EMBL/GenBank/DDBJ databases">
        <authorList>
            <person name="Varghese N."/>
            <person name="Submissions S."/>
        </authorList>
    </citation>
    <scope>NUCLEOTIDE SEQUENCE [LARGE SCALE GENOMIC DNA]</scope>
    <source>
        <strain evidence="12">ATCC 27094</strain>
    </source>
</reference>
<evidence type="ECO:0000256" key="1">
    <source>
        <dbReference type="ARBA" id="ARBA00004651"/>
    </source>
</evidence>
<evidence type="ECO:0000256" key="7">
    <source>
        <dbReference type="ARBA" id="ARBA00023136"/>
    </source>
</evidence>
<evidence type="ECO:0000313" key="11">
    <source>
        <dbReference type="EMBL" id="SKA15620.1"/>
    </source>
</evidence>
<dbReference type="GO" id="GO:0005886">
    <property type="term" value="C:plasma membrane"/>
    <property type="evidence" value="ECO:0007669"/>
    <property type="project" value="UniProtKB-SubCell"/>
</dbReference>
<comment type="subcellular location">
    <subcellularLocation>
        <location evidence="1 9">Cell membrane</location>
        <topology evidence="1 9">Multi-pass membrane protein</topology>
    </subcellularLocation>
</comment>
<accession>A0A1T4RHZ2</accession>
<feature type="transmembrane region" description="Helical" evidence="9">
    <location>
        <begin position="209"/>
        <end position="230"/>
    </location>
</feature>
<dbReference type="CDD" id="cd06261">
    <property type="entry name" value="TM_PBP2"/>
    <property type="match status" value="1"/>
</dbReference>